<dbReference type="EMBL" id="UASD01000006">
    <property type="protein sequence ID" value="SPX10013.1"/>
    <property type="molecule type" value="Genomic_DNA"/>
</dbReference>
<dbReference type="AlphaFoldDB" id="A0A2X1MX90"/>
<evidence type="ECO:0000313" key="2">
    <source>
        <dbReference type="Proteomes" id="UP000250780"/>
    </source>
</evidence>
<dbReference type="Proteomes" id="UP000250780">
    <property type="component" value="Unassembled WGS sequence"/>
</dbReference>
<gene>
    <name evidence="1" type="ORF">NCTC9073_01300</name>
</gene>
<sequence>MCQSGNEYNNTDDFTSLIYTGGDTITRSGETVTLNKSAAVTDKLAGNVVNSGTLSGDQITVSSGLLENTSGGIINNLVKLDKGAVIKMPG</sequence>
<organism evidence="1 2">
    <name type="scientific">Escherichia coli</name>
    <dbReference type="NCBI Taxonomy" id="562"/>
    <lineage>
        <taxon>Bacteria</taxon>
        <taxon>Pseudomonadati</taxon>
        <taxon>Pseudomonadota</taxon>
        <taxon>Gammaproteobacteria</taxon>
        <taxon>Enterobacterales</taxon>
        <taxon>Enterobacteriaceae</taxon>
        <taxon>Escherichia</taxon>
    </lineage>
</organism>
<evidence type="ECO:0000313" key="1">
    <source>
        <dbReference type="EMBL" id="SPX10013.1"/>
    </source>
</evidence>
<protein>
    <submittedName>
        <fullName evidence="1">Autotransporter beta-domain-containing protein</fullName>
    </submittedName>
</protein>
<name>A0A2X1MX90_ECOLX</name>
<reference evidence="1 2" key="1">
    <citation type="submission" date="2018-06" db="EMBL/GenBank/DDBJ databases">
        <authorList>
            <consortium name="Pathogen Informatics"/>
            <person name="Doyle S."/>
        </authorList>
    </citation>
    <scope>NUCLEOTIDE SEQUENCE [LARGE SCALE GENOMIC DNA]</scope>
    <source>
        <strain evidence="1 2">NCTC9073</strain>
    </source>
</reference>
<accession>A0A2X1MX90</accession>
<proteinExistence type="predicted"/>